<dbReference type="InterPro" id="IPR028994">
    <property type="entry name" value="Integrin_alpha_N"/>
</dbReference>
<dbReference type="SUPFAM" id="SSF69318">
    <property type="entry name" value="Integrin alpha N-terminal domain"/>
    <property type="match status" value="1"/>
</dbReference>
<keyword evidence="4 8" id="KW-0378">Hydrolase</keyword>
<dbReference type="Gene3D" id="2.115.10.20">
    <property type="entry name" value="Glycosyl hydrolase domain, family 43"/>
    <property type="match status" value="1"/>
</dbReference>
<comment type="caution">
    <text evidence="10">The sequence shown here is derived from an EMBL/GenBank/DDBJ whole genome shotgun (WGS) entry which is preliminary data.</text>
</comment>
<evidence type="ECO:0000313" key="11">
    <source>
        <dbReference type="Proteomes" id="UP000307768"/>
    </source>
</evidence>
<dbReference type="OrthoDB" id="9801455at2"/>
<feature type="signal peptide" evidence="9">
    <location>
        <begin position="1"/>
        <end position="29"/>
    </location>
</feature>
<keyword evidence="3 9" id="KW-0732">Signal</keyword>
<dbReference type="Pfam" id="PF04616">
    <property type="entry name" value="Glyco_hydro_43"/>
    <property type="match status" value="1"/>
</dbReference>
<dbReference type="EMBL" id="VDFQ02000007">
    <property type="protein sequence ID" value="KAA1418298.1"/>
    <property type="molecule type" value="Genomic_DNA"/>
</dbReference>
<dbReference type="Proteomes" id="UP000307768">
    <property type="component" value="Unassembled WGS sequence"/>
</dbReference>
<accession>A0A5Q6RJN2</accession>
<dbReference type="CDD" id="cd08999">
    <property type="entry name" value="GH43_ABN-like"/>
    <property type="match status" value="1"/>
</dbReference>
<dbReference type="PANTHER" id="PTHR43301">
    <property type="entry name" value="ARABINAN ENDO-1,5-ALPHA-L-ARABINOSIDASE"/>
    <property type="match status" value="1"/>
</dbReference>
<dbReference type="InterPro" id="IPR023296">
    <property type="entry name" value="Glyco_hydro_beta-prop_sf"/>
</dbReference>
<feature type="active site" description="Proton acceptor" evidence="6">
    <location>
        <position position="43"/>
    </location>
</feature>
<evidence type="ECO:0000256" key="1">
    <source>
        <dbReference type="ARBA" id="ARBA00004834"/>
    </source>
</evidence>
<gene>
    <name evidence="10" type="ORF">FE697_020975</name>
</gene>
<comment type="pathway">
    <text evidence="1">Glycan metabolism; L-arabinan degradation.</text>
</comment>
<feature type="site" description="Important for catalytic activity, responsible for pKa modulation of the active site Glu and correct orientation of both the proton donor and substrate" evidence="7">
    <location>
        <position position="157"/>
    </location>
</feature>
<evidence type="ECO:0000256" key="7">
    <source>
        <dbReference type="PIRSR" id="PIRSR606710-2"/>
    </source>
</evidence>
<evidence type="ECO:0000256" key="2">
    <source>
        <dbReference type="ARBA" id="ARBA00009865"/>
    </source>
</evidence>
<organism evidence="10 11">
    <name type="scientific">Mumia zhuanghuii</name>
    <dbReference type="NCBI Taxonomy" id="2585211"/>
    <lineage>
        <taxon>Bacteria</taxon>
        <taxon>Bacillati</taxon>
        <taxon>Actinomycetota</taxon>
        <taxon>Actinomycetes</taxon>
        <taxon>Propionibacteriales</taxon>
        <taxon>Nocardioidaceae</taxon>
        <taxon>Mumia</taxon>
    </lineage>
</organism>
<reference evidence="10 11" key="1">
    <citation type="submission" date="2019-09" db="EMBL/GenBank/DDBJ databases">
        <title>Mumia zhuanghuii sp. nov. isolated from the intestinal contents of plateau pika (Ochotona curzoniae) in the Qinghai-Tibet plateau of China.</title>
        <authorList>
            <person name="Tian Z."/>
        </authorList>
    </citation>
    <scope>NUCLEOTIDE SEQUENCE [LARGE SCALE GENOMIC DNA]</scope>
    <source>
        <strain evidence="11">350</strain>
    </source>
</reference>
<evidence type="ECO:0000256" key="4">
    <source>
        <dbReference type="ARBA" id="ARBA00022801"/>
    </source>
</evidence>
<keyword evidence="5 8" id="KW-0326">Glycosidase</keyword>
<dbReference type="GO" id="GO:0005975">
    <property type="term" value="P:carbohydrate metabolic process"/>
    <property type="evidence" value="ECO:0007669"/>
    <property type="project" value="InterPro"/>
</dbReference>
<evidence type="ECO:0000256" key="8">
    <source>
        <dbReference type="RuleBase" id="RU361187"/>
    </source>
</evidence>
<evidence type="ECO:0000256" key="3">
    <source>
        <dbReference type="ARBA" id="ARBA00022729"/>
    </source>
</evidence>
<sequence>MAKRTLVRRVVTVLAGMAAVILAIAPAHALEVPKSLIAEDFPDPDIVKVGNTWYAYATNNYRHVPVASAPTIDGPWTVRGDAMPGGPSPSWAQAGATWAPDVHANPDGSLTMTYTARHAASGRQCIGVATASSALGPFTPVGGGPLICPLSQGGAIDANTFVAANGTRYLLWKNDGNAVGQTSTLWLSQTTSNGTALVGGATALITTPAGTVIEAPDLVQRGSSFALVYSAGGYGGCGYSTYYSSAPSLNGPWATGQVLMTQGNSGICGPGGGDVVTAADGLTGGDKFVFHGWVNGARHMYSIDLSWSGTTPVQGGKRASSLDGDMRSEIAYVEASGDVRAWHNDGGFLAGPYGDSRVIASGYDPARLRFADLDDDGKAEMIHIQVDGQIRAFHNDGGFAASPFGQSHVIAAGFADPSRVRFADLDDDGRAELIQFQSNGDVWAWHNDGAFSASPYGNSVVIATGFTPERTNFADLDADGRAEITLVQPNGDVWAWHNDGGFSSSPYGMSVVVADGFTDPSRLRFADLDDDGRAEVAIILAGGDVRAWHNDGGFAVRPYGSSVVIAGGFTDPSRTFFI</sequence>
<dbReference type="PANTHER" id="PTHR43301:SF3">
    <property type="entry name" value="ARABINAN ENDO-1,5-ALPHA-L-ARABINOSIDASE A-RELATED"/>
    <property type="match status" value="1"/>
</dbReference>
<dbReference type="GO" id="GO:0004553">
    <property type="term" value="F:hydrolase activity, hydrolyzing O-glycosyl compounds"/>
    <property type="evidence" value="ECO:0007669"/>
    <property type="project" value="InterPro"/>
</dbReference>
<dbReference type="AlphaFoldDB" id="A0A5Q6RJN2"/>
<dbReference type="RefSeq" id="WP_149771587.1">
    <property type="nucleotide sequence ID" value="NZ_VDFQ02000007.1"/>
</dbReference>
<comment type="similarity">
    <text evidence="2 8">Belongs to the glycosyl hydrolase 43 family.</text>
</comment>
<dbReference type="InterPro" id="IPR006710">
    <property type="entry name" value="Glyco_hydro_43"/>
</dbReference>
<dbReference type="SUPFAM" id="SSF75005">
    <property type="entry name" value="Arabinanase/levansucrase/invertase"/>
    <property type="match status" value="1"/>
</dbReference>
<dbReference type="InterPro" id="IPR013517">
    <property type="entry name" value="FG-GAP"/>
</dbReference>
<evidence type="ECO:0000256" key="9">
    <source>
        <dbReference type="SAM" id="SignalP"/>
    </source>
</evidence>
<protein>
    <submittedName>
        <fullName evidence="10">Family 43 glycosylhydrolase</fullName>
    </submittedName>
</protein>
<evidence type="ECO:0000313" key="10">
    <source>
        <dbReference type="EMBL" id="KAA1418298.1"/>
    </source>
</evidence>
<proteinExistence type="inferred from homology"/>
<dbReference type="Pfam" id="PF13517">
    <property type="entry name" value="FG-GAP_3"/>
    <property type="match status" value="2"/>
</dbReference>
<feature type="chain" id="PRO_5024284654" evidence="9">
    <location>
        <begin position="30"/>
        <end position="578"/>
    </location>
</feature>
<name>A0A5Q6RJN2_9ACTN</name>
<dbReference type="InterPro" id="IPR050727">
    <property type="entry name" value="GH43_arabinanases"/>
</dbReference>
<feature type="active site" description="Proton donor" evidence="6">
    <location>
        <position position="214"/>
    </location>
</feature>
<evidence type="ECO:0000256" key="5">
    <source>
        <dbReference type="ARBA" id="ARBA00023295"/>
    </source>
</evidence>
<evidence type="ECO:0000256" key="6">
    <source>
        <dbReference type="PIRSR" id="PIRSR606710-1"/>
    </source>
</evidence>